<dbReference type="AlphaFoldDB" id="A0A7J7LQQ8"/>
<dbReference type="PANTHER" id="PTHR33122">
    <property type="entry name" value="LIPID BINDING PROTEIN-RELATED"/>
    <property type="match status" value="1"/>
</dbReference>
<evidence type="ECO:0000313" key="3">
    <source>
        <dbReference type="EMBL" id="KAF6144995.1"/>
    </source>
</evidence>
<dbReference type="InterPro" id="IPR036312">
    <property type="entry name" value="Bifun_inhib/LTP/seed_sf"/>
</dbReference>
<name>A0A7J7LQQ8_9MAGN</name>
<evidence type="ECO:0000259" key="2">
    <source>
        <dbReference type="SMART" id="SM00499"/>
    </source>
</evidence>
<evidence type="ECO:0000256" key="1">
    <source>
        <dbReference type="SAM" id="SignalP"/>
    </source>
</evidence>
<proteinExistence type="predicted"/>
<feature type="signal peptide" evidence="1">
    <location>
        <begin position="1"/>
        <end position="33"/>
    </location>
</feature>
<dbReference type="SMART" id="SM00499">
    <property type="entry name" value="AAI"/>
    <property type="match status" value="1"/>
</dbReference>
<dbReference type="SUPFAM" id="SSF47699">
    <property type="entry name" value="Bifunctional inhibitor/lipid-transfer protein/seed storage 2S albumin"/>
    <property type="match status" value="1"/>
</dbReference>
<sequence length="110" mass="11425">MAKFSSNVLVGGVAMLVLVLIIAMQGPSGGVHAVPICNMDSDKLSQCLPAIQGSTPSPPTKGCCDVMRGANMRCLCQYKMYLPALGINSTLALALPQKCGMPPQAPCSED</sequence>
<keyword evidence="4" id="KW-1185">Reference proteome</keyword>
<protein>
    <recommendedName>
        <fullName evidence="2">Bifunctional inhibitor/plant lipid transfer protein/seed storage helical domain-containing protein</fullName>
    </recommendedName>
</protein>
<keyword evidence="1" id="KW-0732">Signal</keyword>
<dbReference type="Gene3D" id="1.10.110.10">
    <property type="entry name" value="Plant lipid-transfer and hydrophobic proteins"/>
    <property type="match status" value="1"/>
</dbReference>
<dbReference type="Pfam" id="PF14368">
    <property type="entry name" value="LTP_2"/>
    <property type="match status" value="1"/>
</dbReference>
<dbReference type="InterPro" id="IPR016140">
    <property type="entry name" value="Bifunc_inhib/LTP/seed_store"/>
</dbReference>
<dbReference type="GO" id="GO:0005504">
    <property type="term" value="F:fatty acid binding"/>
    <property type="evidence" value="ECO:0007669"/>
    <property type="project" value="InterPro"/>
</dbReference>
<evidence type="ECO:0000313" key="4">
    <source>
        <dbReference type="Proteomes" id="UP000541444"/>
    </source>
</evidence>
<dbReference type="PANTHER" id="PTHR33122:SF60">
    <property type="entry name" value="LIPID-TRANSFER PROTEIN DIR1-RELATED"/>
    <property type="match status" value="1"/>
</dbReference>
<dbReference type="Proteomes" id="UP000541444">
    <property type="component" value="Unassembled WGS sequence"/>
</dbReference>
<feature type="chain" id="PRO_5029808238" description="Bifunctional inhibitor/plant lipid transfer protein/seed storage helical domain-containing protein" evidence="1">
    <location>
        <begin position="34"/>
        <end position="110"/>
    </location>
</feature>
<accession>A0A7J7LQQ8</accession>
<gene>
    <name evidence="3" type="ORF">GIB67_013346</name>
</gene>
<dbReference type="OrthoDB" id="656626at2759"/>
<dbReference type="InterPro" id="IPR039265">
    <property type="entry name" value="DIR1-like"/>
</dbReference>
<comment type="caution">
    <text evidence="3">The sequence shown here is derived from an EMBL/GenBank/DDBJ whole genome shotgun (WGS) entry which is preliminary data.</text>
</comment>
<dbReference type="CDD" id="cd04660">
    <property type="entry name" value="nsLTP_like"/>
    <property type="match status" value="1"/>
</dbReference>
<reference evidence="3 4" key="1">
    <citation type="journal article" date="2020" name="IScience">
        <title>Genome Sequencing of the Endangered Kingdonia uniflora (Circaeasteraceae, Ranunculales) Reveals Potential Mechanisms of Evolutionary Specialization.</title>
        <authorList>
            <person name="Sun Y."/>
            <person name="Deng T."/>
            <person name="Zhang A."/>
            <person name="Moore M.J."/>
            <person name="Landis J.B."/>
            <person name="Lin N."/>
            <person name="Zhang H."/>
            <person name="Zhang X."/>
            <person name="Huang J."/>
            <person name="Zhang X."/>
            <person name="Sun H."/>
            <person name="Wang H."/>
        </authorList>
    </citation>
    <scope>NUCLEOTIDE SEQUENCE [LARGE SCALE GENOMIC DNA]</scope>
    <source>
        <strain evidence="3">TB1705</strain>
        <tissue evidence="3">Leaf</tissue>
    </source>
</reference>
<dbReference type="GO" id="GO:0009627">
    <property type="term" value="P:systemic acquired resistance"/>
    <property type="evidence" value="ECO:0007669"/>
    <property type="project" value="InterPro"/>
</dbReference>
<feature type="domain" description="Bifunctional inhibitor/plant lipid transfer protein/seed storage helical" evidence="2">
    <location>
        <begin position="37"/>
        <end position="107"/>
    </location>
</feature>
<dbReference type="InterPro" id="IPR044741">
    <property type="entry name" value="NsLTP-like"/>
</dbReference>
<organism evidence="3 4">
    <name type="scientific">Kingdonia uniflora</name>
    <dbReference type="NCBI Taxonomy" id="39325"/>
    <lineage>
        <taxon>Eukaryota</taxon>
        <taxon>Viridiplantae</taxon>
        <taxon>Streptophyta</taxon>
        <taxon>Embryophyta</taxon>
        <taxon>Tracheophyta</taxon>
        <taxon>Spermatophyta</taxon>
        <taxon>Magnoliopsida</taxon>
        <taxon>Ranunculales</taxon>
        <taxon>Circaeasteraceae</taxon>
        <taxon>Kingdonia</taxon>
    </lineage>
</organism>
<dbReference type="EMBL" id="JACGCM010002086">
    <property type="protein sequence ID" value="KAF6144995.1"/>
    <property type="molecule type" value="Genomic_DNA"/>
</dbReference>